<evidence type="ECO:0000256" key="2">
    <source>
        <dbReference type="ARBA" id="ARBA00022617"/>
    </source>
</evidence>
<proteinExistence type="predicted"/>
<protein>
    <submittedName>
        <fullName evidence="9">Cytochrome c, class II</fullName>
    </submittedName>
</protein>
<dbReference type="Gene3D" id="1.20.120.10">
    <property type="entry name" value="Cytochrome c/b562"/>
    <property type="match status" value="1"/>
</dbReference>
<comment type="PTM">
    <text evidence="7">Binds 1 heme group per subunit.</text>
</comment>
<keyword evidence="10" id="KW-1185">Reference proteome</keyword>
<evidence type="ECO:0000256" key="5">
    <source>
        <dbReference type="ARBA" id="ARBA00023004"/>
    </source>
</evidence>
<dbReference type="GO" id="GO:0042597">
    <property type="term" value="C:periplasmic space"/>
    <property type="evidence" value="ECO:0007669"/>
    <property type="project" value="InterPro"/>
</dbReference>
<dbReference type="Pfam" id="PF01322">
    <property type="entry name" value="Cytochrom_C_2"/>
    <property type="match status" value="1"/>
</dbReference>
<keyword evidence="5 6" id="KW-0408">Iron</keyword>
<dbReference type="InterPro" id="IPR002321">
    <property type="entry name" value="Cyt_c_II"/>
</dbReference>
<dbReference type="Proteomes" id="UP000053902">
    <property type="component" value="Unassembled WGS sequence"/>
</dbReference>
<dbReference type="GO" id="GO:0020037">
    <property type="term" value="F:heme binding"/>
    <property type="evidence" value="ECO:0007669"/>
    <property type="project" value="InterPro"/>
</dbReference>
<keyword evidence="3 6" id="KW-0479">Metal-binding</keyword>
<dbReference type="GO" id="GO:0005506">
    <property type="term" value="F:iron ion binding"/>
    <property type="evidence" value="ECO:0007669"/>
    <property type="project" value="InterPro"/>
</dbReference>
<reference evidence="9 10" key="1">
    <citation type="submission" date="2014-07" db="EMBL/GenBank/DDBJ databases">
        <authorList>
            <person name="Urmite Genomes Urmite Genomes"/>
        </authorList>
    </citation>
    <scope>NUCLEOTIDE SEQUENCE [LARGE SCALE GENOMIC DNA]</scope>
    <source>
        <strain evidence="9 10">20_BN</strain>
    </source>
</reference>
<feature type="binding site" description="covalent" evidence="7">
    <location>
        <position position="147"/>
    </location>
    <ligand>
        <name>heme c</name>
        <dbReference type="ChEBI" id="CHEBI:61717"/>
    </ligand>
</feature>
<keyword evidence="8" id="KW-0732">Signal</keyword>
<dbReference type="GO" id="GO:0022900">
    <property type="term" value="P:electron transport chain"/>
    <property type="evidence" value="ECO:0007669"/>
    <property type="project" value="InterPro"/>
</dbReference>
<evidence type="ECO:0000256" key="8">
    <source>
        <dbReference type="SAM" id="SignalP"/>
    </source>
</evidence>
<feature type="binding site" description="covalent" evidence="7">
    <location>
        <position position="144"/>
    </location>
    <ligand>
        <name>heme c</name>
        <dbReference type="ChEBI" id="CHEBI:61717"/>
    </ligand>
</feature>
<dbReference type="EMBL" id="CCSF01000001">
    <property type="protein sequence ID" value="CDZ95052.1"/>
    <property type="molecule type" value="Genomic_DNA"/>
</dbReference>
<name>A0A078LXM9_9PSED</name>
<feature type="signal peptide" evidence="8">
    <location>
        <begin position="1"/>
        <end position="21"/>
    </location>
</feature>
<dbReference type="HOGENOM" id="CLU_106713_4_0_6"/>
<organism evidence="9 10">
    <name type="scientific">Pseudomonas saudiphocaensis</name>
    <dbReference type="NCBI Taxonomy" id="1499686"/>
    <lineage>
        <taxon>Bacteria</taxon>
        <taxon>Pseudomonadati</taxon>
        <taxon>Pseudomonadota</taxon>
        <taxon>Gammaproteobacteria</taxon>
        <taxon>Pseudomonadales</taxon>
        <taxon>Pseudomonadaceae</taxon>
        <taxon>Pseudomonas</taxon>
    </lineage>
</organism>
<dbReference type="InterPro" id="IPR010980">
    <property type="entry name" value="Cyt_c/b562"/>
</dbReference>
<dbReference type="InterPro" id="IPR015984">
    <property type="entry name" value="Cyt_c_prime_subgr"/>
</dbReference>
<dbReference type="SUPFAM" id="SSF47175">
    <property type="entry name" value="Cytochromes"/>
    <property type="match status" value="1"/>
</dbReference>
<evidence type="ECO:0000256" key="6">
    <source>
        <dbReference type="PIRSR" id="PIRSR000027-1"/>
    </source>
</evidence>
<dbReference type="PROSITE" id="PS51009">
    <property type="entry name" value="CYTCII"/>
    <property type="match status" value="1"/>
</dbReference>
<evidence type="ECO:0000313" key="9">
    <source>
        <dbReference type="EMBL" id="CDZ95052.1"/>
    </source>
</evidence>
<accession>A0A078LXM9</accession>
<dbReference type="PIRSF" id="PIRSF000027">
    <property type="entry name" value="Cytc_c_prime"/>
    <property type="match status" value="1"/>
</dbReference>
<keyword evidence="2 7" id="KW-0349">Heme</keyword>
<dbReference type="InterPro" id="IPR012127">
    <property type="entry name" value="Cyt_c_prime"/>
</dbReference>
<keyword evidence="1" id="KW-0813">Transport</keyword>
<gene>
    <name evidence="9" type="ORF">BN1079_02383</name>
</gene>
<keyword evidence="4" id="KW-0249">Electron transport</keyword>
<sequence>MKALLMGAMAAALLATTAAHAQMKPEDMVEARKAGYQFMAWNMGKIKAQVIDGKEPFDQAKVAAAANAIAAIANSGMGALYSPETTTEQLGKATRLKPEFFQNLDKAGQIGRDFTVAANQLASVAADGDQAAIKKAFGDVGGSCKSCHDNFRAER</sequence>
<feature type="chain" id="PRO_5001741650" evidence="8">
    <location>
        <begin position="22"/>
        <end position="155"/>
    </location>
</feature>
<evidence type="ECO:0000313" key="10">
    <source>
        <dbReference type="Proteomes" id="UP000053902"/>
    </source>
</evidence>
<dbReference type="GO" id="GO:0009055">
    <property type="term" value="F:electron transfer activity"/>
    <property type="evidence" value="ECO:0007669"/>
    <property type="project" value="InterPro"/>
</dbReference>
<evidence type="ECO:0000256" key="3">
    <source>
        <dbReference type="ARBA" id="ARBA00022723"/>
    </source>
</evidence>
<dbReference type="eggNOG" id="COG3909">
    <property type="taxonomic scope" value="Bacteria"/>
</dbReference>
<dbReference type="STRING" id="1499686.BN1079_02383"/>
<evidence type="ECO:0000256" key="7">
    <source>
        <dbReference type="PIRSR" id="PIRSR000027-2"/>
    </source>
</evidence>
<evidence type="ECO:0000256" key="4">
    <source>
        <dbReference type="ARBA" id="ARBA00022982"/>
    </source>
</evidence>
<dbReference type="PRINTS" id="PR00608">
    <property type="entry name" value="CYTCHROMECII"/>
</dbReference>
<feature type="binding site" description="axial binding residue" evidence="6">
    <location>
        <position position="148"/>
    </location>
    <ligand>
        <name>heme c</name>
        <dbReference type="ChEBI" id="CHEBI:61717"/>
    </ligand>
    <ligandPart>
        <name>Fe</name>
        <dbReference type="ChEBI" id="CHEBI:18248"/>
    </ligandPart>
</feature>
<dbReference type="AlphaFoldDB" id="A0A078LXM9"/>
<evidence type="ECO:0000256" key="1">
    <source>
        <dbReference type="ARBA" id="ARBA00022448"/>
    </source>
</evidence>